<dbReference type="EMBL" id="CP045423">
    <property type="protein sequence ID" value="QFU17245.1"/>
    <property type="molecule type" value="Genomic_DNA"/>
</dbReference>
<dbReference type="Proteomes" id="UP000325614">
    <property type="component" value="Chromosome"/>
</dbReference>
<dbReference type="KEGG" id="mico:GDR74_14010"/>
<reference evidence="2 3" key="1">
    <citation type="submission" date="2019-10" db="EMBL/GenBank/DDBJ databases">
        <title>Isolation, Identification of Microvirga thermotolerans HR1, a novel thermophilic bacterium and Comparative Genomics of the genus Microvirga.</title>
        <authorList>
            <person name="Li J."/>
            <person name="Zhang W."/>
            <person name="Lin M."/>
            <person name="Wang J."/>
        </authorList>
    </citation>
    <scope>NUCLEOTIDE SEQUENCE [LARGE SCALE GENOMIC DNA]</scope>
    <source>
        <strain evidence="2 3">HR1</strain>
    </source>
</reference>
<evidence type="ECO:0000313" key="3">
    <source>
        <dbReference type="Proteomes" id="UP000325614"/>
    </source>
</evidence>
<evidence type="ECO:0000313" key="2">
    <source>
        <dbReference type="EMBL" id="QFU17245.1"/>
    </source>
</evidence>
<accession>A0A5P9K109</accession>
<protein>
    <submittedName>
        <fullName evidence="2">Uncharacterized protein</fullName>
    </submittedName>
</protein>
<name>A0A5P9K109_9HYPH</name>
<feature type="region of interest" description="Disordered" evidence="1">
    <location>
        <begin position="1"/>
        <end position="65"/>
    </location>
</feature>
<dbReference type="AlphaFoldDB" id="A0A5P9K109"/>
<sequence length="65" mass="6838">MTSHSPSPSPVDAEASAKPDAETARPEPVQAPERTVNDAAGAADDERARMDRTARYLQGPTAFTA</sequence>
<feature type="compositionally biased region" description="Basic and acidic residues" evidence="1">
    <location>
        <begin position="44"/>
        <end position="54"/>
    </location>
</feature>
<keyword evidence="3" id="KW-1185">Reference proteome</keyword>
<organism evidence="2 3">
    <name type="scientific">Microvirga thermotolerans</name>
    <dbReference type="NCBI Taxonomy" id="2651334"/>
    <lineage>
        <taxon>Bacteria</taxon>
        <taxon>Pseudomonadati</taxon>
        <taxon>Pseudomonadota</taxon>
        <taxon>Alphaproteobacteria</taxon>
        <taxon>Hyphomicrobiales</taxon>
        <taxon>Methylobacteriaceae</taxon>
        <taxon>Microvirga</taxon>
    </lineage>
</organism>
<gene>
    <name evidence="2" type="ORF">GDR74_14010</name>
</gene>
<proteinExistence type="predicted"/>
<dbReference type="RefSeq" id="WP_152586881.1">
    <property type="nucleotide sequence ID" value="NZ_CP045423.1"/>
</dbReference>
<evidence type="ECO:0000256" key="1">
    <source>
        <dbReference type="SAM" id="MobiDB-lite"/>
    </source>
</evidence>
<feature type="compositionally biased region" description="Basic and acidic residues" evidence="1">
    <location>
        <begin position="15"/>
        <end position="25"/>
    </location>
</feature>